<reference evidence="1 2" key="1">
    <citation type="submission" date="2022-01" db="EMBL/GenBank/DDBJ databases">
        <authorList>
            <person name="Xiong W."/>
            <person name="Schranz E."/>
        </authorList>
    </citation>
    <scope>NUCLEOTIDE SEQUENCE [LARGE SCALE GENOMIC DNA]</scope>
</reference>
<proteinExistence type="predicted"/>
<dbReference type="EMBL" id="CAKMRJ010005412">
    <property type="protein sequence ID" value="CAH1440001.1"/>
    <property type="molecule type" value="Genomic_DNA"/>
</dbReference>
<keyword evidence="2" id="KW-1185">Reference proteome</keyword>
<name>A0AAU9NQ69_9ASTR</name>
<accession>A0AAU9NQ69</accession>
<comment type="caution">
    <text evidence="1">The sequence shown here is derived from an EMBL/GenBank/DDBJ whole genome shotgun (WGS) entry which is preliminary data.</text>
</comment>
<protein>
    <submittedName>
        <fullName evidence="1">Uncharacterized protein</fullName>
    </submittedName>
</protein>
<organism evidence="1 2">
    <name type="scientific">Lactuca virosa</name>
    <dbReference type="NCBI Taxonomy" id="75947"/>
    <lineage>
        <taxon>Eukaryota</taxon>
        <taxon>Viridiplantae</taxon>
        <taxon>Streptophyta</taxon>
        <taxon>Embryophyta</taxon>
        <taxon>Tracheophyta</taxon>
        <taxon>Spermatophyta</taxon>
        <taxon>Magnoliopsida</taxon>
        <taxon>eudicotyledons</taxon>
        <taxon>Gunneridae</taxon>
        <taxon>Pentapetalae</taxon>
        <taxon>asterids</taxon>
        <taxon>campanulids</taxon>
        <taxon>Asterales</taxon>
        <taxon>Asteraceae</taxon>
        <taxon>Cichorioideae</taxon>
        <taxon>Cichorieae</taxon>
        <taxon>Lactucinae</taxon>
        <taxon>Lactuca</taxon>
    </lineage>
</organism>
<evidence type="ECO:0000313" key="2">
    <source>
        <dbReference type="Proteomes" id="UP001157418"/>
    </source>
</evidence>
<gene>
    <name evidence="1" type="ORF">LVIROSA_LOCUS26164</name>
</gene>
<sequence>MSVKKKWGSQIFIESNHIRIENLLKIVIPKSKYHSLTNNFYRFAVCHTFPTNSPATKWSQLSVSHPYLQIHIHLALDLIIIPISLHFSD</sequence>
<evidence type="ECO:0000313" key="1">
    <source>
        <dbReference type="EMBL" id="CAH1440001.1"/>
    </source>
</evidence>
<dbReference type="AlphaFoldDB" id="A0AAU9NQ69"/>
<dbReference type="Proteomes" id="UP001157418">
    <property type="component" value="Unassembled WGS sequence"/>
</dbReference>